<protein>
    <recommendedName>
        <fullName evidence="1">non-specific serine/threonine protein kinase</fullName>
        <ecNumber evidence="1">2.7.11.1</ecNumber>
    </recommendedName>
</protein>
<dbReference type="STRING" id="4846.A0A367IXG8"/>
<evidence type="ECO:0000256" key="9">
    <source>
        <dbReference type="PROSITE-ProRule" id="PRU10141"/>
    </source>
</evidence>
<dbReference type="InterPro" id="IPR000719">
    <property type="entry name" value="Prot_kinase_dom"/>
</dbReference>
<evidence type="ECO:0000256" key="8">
    <source>
        <dbReference type="ARBA" id="ARBA00048679"/>
    </source>
</evidence>
<feature type="binding site" evidence="9">
    <location>
        <position position="90"/>
    </location>
    <ligand>
        <name>ATP</name>
        <dbReference type="ChEBI" id="CHEBI:30616"/>
    </ligand>
</feature>
<keyword evidence="4 9" id="KW-0547">Nucleotide-binding</keyword>
<dbReference type="GO" id="GO:0035556">
    <property type="term" value="P:intracellular signal transduction"/>
    <property type="evidence" value="ECO:0007669"/>
    <property type="project" value="TreeGrafter"/>
</dbReference>
<dbReference type="EC" id="2.7.11.1" evidence="1"/>
<dbReference type="InterPro" id="IPR011009">
    <property type="entry name" value="Kinase-like_dom_sf"/>
</dbReference>
<dbReference type="SUPFAM" id="SSF56112">
    <property type="entry name" value="Protein kinase-like (PK-like)"/>
    <property type="match status" value="1"/>
</dbReference>
<dbReference type="InterPro" id="IPR017441">
    <property type="entry name" value="Protein_kinase_ATP_BS"/>
</dbReference>
<comment type="catalytic activity">
    <reaction evidence="7">
        <text>L-threonyl-[protein] + ATP = O-phospho-L-threonyl-[protein] + ADP + H(+)</text>
        <dbReference type="Rhea" id="RHEA:46608"/>
        <dbReference type="Rhea" id="RHEA-COMP:11060"/>
        <dbReference type="Rhea" id="RHEA-COMP:11605"/>
        <dbReference type="ChEBI" id="CHEBI:15378"/>
        <dbReference type="ChEBI" id="CHEBI:30013"/>
        <dbReference type="ChEBI" id="CHEBI:30616"/>
        <dbReference type="ChEBI" id="CHEBI:61977"/>
        <dbReference type="ChEBI" id="CHEBI:456216"/>
        <dbReference type="EC" id="2.7.11.1"/>
    </reaction>
</comment>
<dbReference type="GO" id="GO:0004674">
    <property type="term" value="F:protein serine/threonine kinase activity"/>
    <property type="evidence" value="ECO:0007669"/>
    <property type="project" value="UniProtKB-KW"/>
</dbReference>
<keyword evidence="13" id="KW-1185">Reference proteome</keyword>
<dbReference type="Pfam" id="PF00069">
    <property type="entry name" value="Pkinase"/>
    <property type="match status" value="1"/>
</dbReference>
<proteinExistence type="inferred from homology"/>
<keyword evidence="3" id="KW-0808">Transferase</keyword>
<dbReference type="GO" id="GO:0005737">
    <property type="term" value="C:cytoplasm"/>
    <property type="evidence" value="ECO:0007669"/>
    <property type="project" value="TreeGrafter"/>
</dbReference>
<dbReference type="OrthoDB" id="68483at2759"/>
<dbReference type="InterPro" id="IPR008271">
    <property type="entry name" value="Ser/Thr_kinase_AS"/>
</dbReference>
<dbReference type="SMART" id="SM00220">
    <property type="entry name" value="S_TKc"/>
    <property type="match status" value="1"/>
</dbReference>
<sequence length="429" mass="49336">MGHTLQQWKSADSIMPRKKSSIRRFSLFGHLPEKTTPEVLTTNTMNKDYDPETGNKTINQYMMIKEIGRGMHGKVKLAQDLDTLEWVAIKIVDKQSRKRQLGYGPLIPSRGGDIEEKIRREIAIMKKCSHPHVVRLKEVIDDPSSNKIYLALEYMVGGEVEWRSGNHPILSVDQSRHIFRDVVSGLDYLHYHGIIHRDIKPANLLYTENGKNVKISDFGVSYFNQHLVGNSGQYDEETDKELEETAGTPAFFAPELCCTREKSQQHITKSIDVWALGVTLYCLLYGRCPFNANTEYELFEIIPHAPILFPNADQVGFETSDSLKDLLQRLLEKDADKRITLEQVKYHPWVIDGLDNPSIWWKDSDPREHKAVEVTSEDLIQAVTVIDRFKRTLRRFSSSLTSFTHQLTKDRSKSITENPKYTLHVSKHD</sequence>
<feature type="domain" description="Protein kinase" evidence="11">
    <location>
        <begin position="61"/>
        <end position="350"/>
    </location>
</feature>
<organism evidence="12 13">
    <name type="scientific">Rhizopus stolonifer</name>
    <name type="common">Rhizopus nigricans</name>
    <dbReference type="NCBI Taxonomy" id="4846"/>
    <lineage>
        <taxon>Eukaryota</taxon>
        <taxon>Fungi</taxon>
        <taxon>Fungi incertae sedis</taxon>
        <taxon>Mucoromycota</taxon>
        <taxon>Mucoromycotina</taxon>
        <taxon>Mucoromycetes</taxon>
        <taxon>Mucorales</taxon>
        <taxon>Mucorineae</taxon>
        <taxon>Rhizopodaceae</taxon>
        <taxon>Rhizopus</taxon>
    </lineage>
</organism>
<evidence type="ECO:0000256" key="5">
    <source>
        <dbReference type="ARBA" id="ARBA00022777"/>
    </source>
</evidence>
<dbReference type="Gene3D" id="1.10.510.10">
    <property type="entry name" value="Transferase(Phosphotransferase) domain 1"/>
    <property type="match status" value="1"/>
</dbReference>
<dbReference type="GO" id="GO:0050793">
    <property type="term" value="P:regulation of developmental process"/>
    <property type="evidence" value="ECO:0007669"/>
    <property type="project" value="UniProtKB-ARBA"/>
</dbReference>
<evidence type="ECO:0000313" key="12">
    <source>
        <dbReference type="EMBL" id="RCH82171.1"/>
    </source>
</evidence>
<evidence type="ECO:0000256" key="3">
    <source>
        <dbReference type="ARBA" id="ARBA00022679"/>
    </source>
</evidence>
<dbReference type="FunFam" id="3.30.200.20:FF:000206">
    <property type="entry name" value="Serine/threonine-protein kinase Ssp1"/>
    <property type="match status" value="1"/>
</dbReference>
<comment type="caution">
    <text evidence="12">The sequence shown here is derived from an EMBL/GenBank/DDBJ whole genome shotgun (WGS) entry which is preliminary data.</text>
</comment>
<evidence type="ECO:0000256" key="6">
    <source>
        <dbReference type="ARBA" id="ARBA00022840"/>
    </source>
</evidence>
<dbReference type="AlphaFoldDB" id="A0A367IXG8"/>
<comment type="similarity">
    <text evidence="10">Belongs to the protein kinase superfamily.</text>
</comment>
<accession>A0A367IXG8</accession>
<dbReference type="GO" id="GO:0005524">
    <property type="term" value="F:ATP binding"/>
    <property type="evidence" value="ECO:0007669"/>
    <property type="project" value="UniProtKB-UniRule"/>
</dbReference>
<dbReference type="EMBL" id="PJQM01005204">
    <property type="protein sequence ID" value="RCH82171.1"/>
    <property type="molecule type" value="Genomic_DNA"/>
</dbReference>
<dbReference type="Proteomes" id="UP000253551">
    <property type="component" value="Unassembled WGS sequence"/>
</dbReference>
<dbReference type="PROSITE" id="PS00108">
    <property type="entry name" value="PROTEIN_KINASE_ST"/>
    <property type="match status" value="1"/>
</dbReference>
<evidence type="ECO:0000256" key="7">
    <source>
        <dbReference type="ARBA" id="ARBA00047899"/>
    </source>
</evidence>
<evidence type="ECO:0000256" key="4">
    <source>
        <dbReference type="ARBA" id="ARBA00022741"/>
    </source>
</evidence>
<keyword evidence="5" id="KW-0418">Kinase</keyword>
<keyword evidence="6 9" id="KW-0067">ATP-binding</keyword>
<keyword evidence="2 10" id="KW-0723">Serine/threonine-protein kinase</keyword>
<comment type="catalytic activity">
    <reaction evidence="8">
        <text>L-seryl-[protein] + ATP = O-phospho-L-seryl-[protein] + ADP + H(+)</text>
        <dbReference type="Rhea" id="RHEA:17989"/>
        <dbReference type="Rhea" id="RHEA-COMP:9863"/>
        <dbReference type="Rhea" id="RHEA-COMP:11604"/>
        <dbReference type="ChEBI" id="CHEBI:15378"/>
        <dbReference type="ChEBI" id="CHEBI:29999"/>
        <dbReference type="ChEBI" id="CHEBI:30616"/>
        <dbReference type="ChEBI" id="CHEBI:83421"/>
        <dbReference type="ChEBI" id="CHEBI:456216"/>
        <dbReference type="EC" id="2.7.11.1"/>
    </reaction>
</comment>
<dbReference type="FunFam" id="1.10.510.10:FF:000571">
    <property type="entry name" value="Maternal embryonic leucine zipper kinase"/>
    <property type="match status" value="1"/>
</dbReference>
<evidence type="ECO:0000256" key="2">
    <source>
        <dbReference type="ARBA" id="ARBA00022527"/>
    </source>
</evidence>
<name>A0A367IXG8_RHIST</name>
<evidence type="ECO:0000256" key="10">
    <source>
        <dbReference type="RuleBase" id="RU000304"/>
    </source>
</evidence>
<evidence type="ECO:0000256" key="1">
    <source>
        <dbReference type="ARBA" id="ARBA00012513"/>
    </source>
</evidence>
<gene>
    <name evidence="12" type="ORF">CU098_005639</name>
</gene>
<dbReference type="PROSITE" id="PS00107">
    <property type="entry name" value="PROTEIN_KINASE_ATP"/>
    <property type="match status" value="1"/>
</dbReference>
<reference evidence="12 13" key="1">
    <citation type="journal article" date="2018" name="G3 (Bethesda)">
        <title>Phylogenetic and Phylogenomic Definition of Rhizopus Species.</title>
        <authorList>
            <person name="Gryganskyi A.P."/>
            <person name="Golan J."/>
            <person name="Dolatabadi S."/>
            <person name="Mondo S."/>
            <person name="Robb S."/>
            <person name="Idnurm A."/>
            <person name="Muszewska A."/>
            <person name="Steczkiewicz K."/>
            <person name="Masonjones S."/>
            <person name="Liao H.L."/>
            <person name="Gajdeczka M.T."/>
            <person name="Anike F."/>
            <person name="Vuek A."/>
            <person name="Anishchenko I.M."/>
            <person name="Voigt K."/>
            <person name="de Hoog G.S."/>
            <person name="Smith M.E."/>
            <person name="Heitman J."/>
            <person name="Vilgalys R."/>
            <person name="Stajich J.E."/>
        </authorList>
    </citation>
    <scope>NUCLEOTIDE SEQUENCE [LARGE SCALE GENOMIC DNA]</scope>
    <source>
        <strain evidence="12 13">LSU 92-RS-03</strain>
    </source>
</reference>
<evidence type="ECO:0000259" key="11">
    <source>
        <dbReference type="PROSITE" id="PS50011"/>
    </source>
</evidence>
<dbReference type="PROSITE" id="PS50011">
    <property type="entry name" value="PROTEIN_KINASE_DOM"/>
    <property type="match status" value="1"/>
</dbReference>
<dbReference type="PANTHER" id="PTHR24346:SF77">
    <property type="entry name" value="SERINE THREONINE PROTEIN KINASE"/>
    <property type="match status" value="1"/>
</dbReference>
<dbReference type="CDD" id="cd14008">
    <property type="entry name" value="STKc_LKB1_CaMKK"/>
    <property type="match status" value="1"/>
</dbReference>
<evidence type="ECO:0000313" key="13">
    <source>
        <dbReference type="Proteomes" id="UP000253551"/>
    </source>
</evidence>
<dbReference type="PANTHER" id="PTHR24346">
    <property type="entry name" value="MAP/MICROTUBULE AFFINITY-REGULATING KINASE"/>
    <property type="match status" value="1"/>
</dbReference>